<evidence type="ECO:0000313" key="2">
    <source>
        <dbReference type="Proteomes" id="UP000321085"/>
    </source>
</evidence>
<dbReference type="EMBL" id="BJYU01000111">
    <property type="protein sequence ID" value="GEO17561.1"/>
    <property type="molecule type" value="Genomic_DNA"/>
</dbReference>
<dbReference type="AlphaFoldDB" id="A0A512C019"/>
<gene>
    <name evidence="1" type="ORF">MAE02_52570</name>
</gene>
<dbReference type="RefSeq" id="WP_114186896.1">
    <property type="nucleotide sequence ID" value="NZ_BJYU01000111.1"/>
</dbReference>
<dbReference type="Proteomes" id="UP000321085">
    <property type="component" value="Unassembled WGS sequence"/>
</dbReference>
<reference evidence="1 2" key="1">
    <citation type="submission" date="2019-07" db="EMBL/GenBank/DDBJ databases">
        <title>Whole genome shotgun sequence of Microvirga aerophila NBRC 106136.</title>
        <authorList>
            <person name="Hosoyama A."/>
            <person name="Uohara A."/>
            <person name="Ohji S."/>
            <person name="Ichikawa N."/>
        </authorList>
    </citation>
    <scope>NUCLEOTIDE SEQUENCE [LARGE SCALE GENOMIC DNA]</scope>
    <source>
        <strain evidence="1 2">NBRC 106136</strain>
    </source>
</reference>
<keyword evidence="2" id="KW-1185">Reference proteome</keyword>
<proteinExistence type="predicted"/>
<accession>A0A512C019</accession>
<name>A0A512C019_9HYPH</name>
<sequence length="196" mass="22823">MHDQTRELRELIAQLRPAQGARSTTREYRNLDEQNDARTVLEAAGIQFTNLRHRGEGRDPPDCKVEINGVRCGIELTDFVHRKSLKKSIKAHKADSRHRYFHEWTREGLLNQLREEIAKKDQPRDLKDGPWQRYFPIFWTGEMHLGIEELAEFFDGIVFECDLITDAFMGLDYHSGRGYPAIRIPVVSRTAAFRSL</sequence>
<dbReference type="OrthoDB" id="8017362at2"/>
<organism evidence="1 2">
    <name type="scientific">Microvirga aerophila</name>
    <dbReference type="NCBI Taxonomy" id="670291"/>
    <lineage>
        <taxon>Bacteria</taxon>
        <taxon>Pseudomonadati</taxon>
        <taxon>Pseudomonadota</taxon>
        <taxon>Alphaproteobacteria</taxon>
        <taxon>Hyphomicrobiales</taxon>
        <taxon>Methylobacteriaceae</taxon>
        <taxon>Microvirga</taxon>
    </lineage>
</organism>
<evidence type="ECO:0000313" key="1">
    <source>
        <dbReference type="EMBL" id="GEO17561.1"/>
    </source>
</evidence>
<protein>
    <submittedName>
        <fullName evidence="1">Uncharacterized protein</fullName>
    </submittedName>
</protein>
<comment type="caution">
    <text evidence="1">The sequence shown here is derived from an EMBL/GenBank/DDBJ whole genome shotgun (WGS) entry which is preliminary data.</text>
</comment>